<dbReference type="Proteomes" id="UP000016201">
    <property type="component" value="Unassembled WGS sequence"/>
</dbReference>
<sequence length="133" mass="15273">MLALIAMWIHVAVFLQPLLPEKLQIAQVCITIAELAVQTKATQQTSHHAHAESMHDLQNMQNQPSQHQHHLDHHCIFCTVYGHLVAHLNLGIQEVFTRMQVRMLAFQKAFKHVFFVLQRLFLTPQGRAPPLFA</sequence>
<dbReference type="eggNOG" id="ENOG50329R7">
    <property type="taxonomic scope" value="Bacteria"/>
</dbReference>
<proteinExistence type="predicted"/>
<accession>R9B0Z3</accession>
<protein>
    <recommendedName>
        <fullName evidence="3">DUF2946 domain-containing protein</fullName>
    </recommendedName>
</protein>
<evidence type="ECO:0000313" key="1">
    <source>
        <dbReference type="EMBL" id="EOR08087.1"/>
    </source>
</evidence>
<keyword evidence="2" id="KW-1185">Reference proteome</keyword>
<gene>
    <name evidence="1" type="ORF">I593_01442</name>
</gene>
<dbReference type="EMBL" id="AQFM01000036">
    <property type="protein sequence ID" value="EOR08087.1"/>
    <property type="molecule type" value="Genomic_DNA"/>
</dbReference>
<dbReference type="PATRIC" id="fig|1120927.3.peg.1393"/>
<organism evidence="1 2">
    <name type="scientific">Acinetobacter tandoii DSM 14970 = CIP 107469</name>
    <dbReference type="NCBI Taxonomy" id="1120927"/>
    <lineage>
        <taxon>Bacteria</taxon>
        <taxon>Pseudomonadati</taxon>
        <taxon>Pseudomonadota</taxon>
        <taxon>Gammaproteobacteria</taxon>
        <taxon>Moraxellales</taxon>
        <taxon>Moraxellaceae</taxon>
        <taxon>Acinetobacter</taxon>
    </lineage>
</organism>
<dbReference type="AlphaFoldDB" id="R9B0Z3"/>
<comment type="caution">
    <text evidence="1">The sequence shown here is derived from an EMBL/GenBank/DDBJ whole genome shotgun (WGS) entry which is preliminary data.</text>
</comment>
<name>R9B0Z3_9GAMM</name>
<evidence type="ECO:0008006" key="3">
    <source>
        <dbReference type="Google" id="ProtNLM"/>
    </source>
</evidence>
<evidence type="ECO:0000313" key="2">
    <source>
        <dbReference type="Proteomes" id="UP000016201"/>
    </source>
</evidence>
<reference evidence="1 2" key="1">
    <citation type="submission" date="2013-03" db="EMBL/GenBank/DDBJ databases">
        <title>The Genome Sequence of Acinetobacter tandoii CIP 107469.</title>
        <authorList>
            <consortium name="The Broad Institute Genome Sequencing Platform"/>
            <consortium name="The Broad Institute Genome Sequencing Center for Infectious Disease"/>
            <person name="Cerqueira G."/>
            <person name="Feldgarden M."/>
            <person name="Courvalin P."/>
            <person name="Perichon B."/>
            <person name="Grillot-Courvalin C."/>
            <person name="Clermont D."/>
            <person name="Rocha E."/>
            <person name="Yoon E.-J."/>
            <person name="Nemec A."/>
            <person name="Walker B."/>
            <person name="Young S.K."/>
            <person name="Zeng Q."/>
            <person name="Gargeya S."/>
            <person name="Fitzgerald M."/>
            <person name="Haas B."/>
            <person name="Abouelleil A."/>
            <person name="Alvarado L."/>
            <person name="Arachchi H.M."/>
            <person name="Berlin A.M."/>
            <person name="Chapman S.B."/>
            <person name="Dewar J."/>
            <person name="Goldberg J."/>
            <person name="Griggs A."/>
            <person name="Gujja S."/>
            <person name="Hansen M."/>
            <person name="Howarth C."/>
            <person name="Imamovic A."/>
            <person name="Larimer J."/>
            <person name="McCowan C."/>
            <person name="Murphy C."/>
            <person name="Neiman D."/>
            <person name="Pearson M."/>
            <person name="Priest M."/>
            <person name="Roberts A."/>
            <person name="Saif S."/>
            <person name="Shea T."/>
            <person name="Sisk P."/>
            <person name="Sykes S."/>
            <person name="Wortman J."/>
            <person name="Nusbaum C."/>
            <person name="Birren B."/>
        </authorList>
    </citation>
    <scope>NUCLEOTIDE SEQUENCE [LARGE SCALE GENOMIC DNA]</scope>
    <source>
        <strain evidence="1 2">CIP 107469</strain>
    </source>
</reference>